<evidence type="ECO:0000256" key="4">
    <source>
        <dbReference type="SAM" id="MobiDB-lite"/>
    </source>
</evidence>
<dbReference type="OrthoDB" id="6252103at2759"/>
<keyword evidence="1 3" id="KW-0853">WD repeat</keyword>
<evidence type="ECO:0000259" key="6">
    <source>
        <dbReference type="Pfam" id="PF23393"/>
    </source>
</evidence>
<dbReference type="Gene3D" id="2.130.10.10">
    <property type="entry name" value="YVTN repeat-like/Quinoprotein amine dehydrogenase"/>
    <property type="match status" value="6"/>
</dbReference>
<dbReference type="PROSITE" id="PS00678">
    <property type="entry name" value="WD_REPEATS_1"/>
    <property type="match status" value="1"/>
</dbReference>
<dbReference type="Pfam" id="PF00400">
    <property type="entry name" value="WD40"/>
    <property type="match status" value="2"/>
</dbReference>
<dbReference type="Pfam" id="PF23393">
    <property type="entry name" value="Beta-prop_WDR90_POC16_2nd"/>
    <property type="match status" value="1"/>
</dbReference>
<feature type="repeat" description="WD" evidence="3">
    <location>
        <begin position="682"/>
        <end position="723"/>
    </location>
</feature>
<feature type="domain" description="CFA20" evidence="5">
    <location>
        <begin position="7"/>
        <end position="197"/>
    </location>
</feature>
<accession>A0A077ZQQ6</accession>
<dbReference type="SUPFAM" id="SSF50978">
    <property type="entry name" value="WD40 repeat-like"/>
    <property type="match status" value="5"/>
</dbReference>
<dbReference type="InterPro" id="IPR001680">
    <property type="entry name" value="WD40_rpt"/>
</dbReference>
<dbReference type="Proteomes" id="UP000039865">
    <property type="component" value="Unassembled WGS sequence"/>
</dbReference>
<dbReference type="EMBL" id="CCKQ01001133">
    <property type="protein sequence ID" value="CDW72237.1"/>
    <property type="molecule type" value="Genomic_DNA"/>
</dbReference>
<evidence type="ECO:0000256" key="3">
    <source>
        <dbReference type="PROSITE-ProRule" id="PRU00221"/>
    </source>
</evidence>
<sequence>MNQIPIYQHPFVDVFKATKLTEWSLAHKEGDVSEIYDKELSKNVLKISGVTPASNYFMLPAQKNLPKKSLGLTGKYVFITFQYDTTYLGLCDDKCTCRQILRDTPRLYGNHHQSCQFTQNLNGNALQVPLNLPYNKWCMISLNAYQILEQNQVFQSGQKHAFFLRSLQVIANLQIKGMYTSDIKYTVQSLPKEMAMKNTKDKDWFAQYSWIDFPQEQGEQYQDSQQQHQPPQTETVNKENKSKISNRPKKELKQQTSLVKAGASAKPENIKEESPQTKRPKSIIRKQSSENLANNKKVGKSVKFNGEVMRQPNLNSDLEEVKGSSSSYQQYNVDEEDLQRDIEGQFNEYRQETQNYQPTPDEILYGRDGVEKTMSQIDDIKTQYKYELEQKNINTNAQITLYQTEGNLPQGQLSRTLGFDSDPNEKFVLKPNPIMRLDRVIGMHPRYQSGQIFYNKDAKLSKEFLYSQANLLLGYYPPTQKQRLFYDHQTNVIEYLYVLGNYAFTTSKSTLDDSQKDYELTIWDVQDASCLFSFKPPLLSINSISINLDHTLLCLSGKDFQKRDLILVYSLPDMLKYKKVELLARQLSDFDVTDLRFNDVSSQSVVSCGKENIRIYKIKNNHLPGQSVTLNNTGRGKVFNHSVVDFTLNEKGQKKPSYIYVTTTCGLLYFANYATRQVDKIIQIHEDRITSLNLSPERNFCVTSSINGILRIWSPDFSRLISEVNTQQQIVDCDVNATQKEIVVLSQQGQVSVLDLEQSTFNVILRSHQENITDLCYNQATQKLVTIALDSYIKIWNAETMDLENEFTAPNDIPIKITSSHLDCTVAVGFKSGFVRIFDLQQSKLTAETMIYESPVMDIQYSPDNSFMGIFYKSSKIVVFNIEKGYQPIKTIDYDFPNDNYFSLTFSPDGKYLANISSNANNITVWETKNFSLKYHLDITGDIIQKIKFAPNSRDLVLLTTSSKLKFYRTTFNELQFMKESYGVTDMECLDFEISANNKFIFVAGREGIIKVYDYFMRGDVIASCQAFLGHFKYPIKVIAQNDLRFVYSIGEGNGVYRWMFNGDKEMPIEIFKYFEELKPKQKTINNSINTNAKSQKNAGEQEPIFSDEELMRVTQQQIQDYQQMLQQNTQGLNEIGIGNDNDLARDYGMTGASLTNNPFVQGLTQKQIKTTTTPYGLTQQSLIQYNKSGYRFEQYDIELKKVLSCSTDTTIKNNLVWNKEQRYICYSSQNIVIVEDISQEKTQRLLKEGNDKIFQIKLSPNGRTLLAFSKFGNLDGFPMIYVWDAATLKKINQIAINDSEIMALEFSAHSNMLLVVSRSSNNIFSTGDKNVQNQNEGVISTISVWDFLEGHKDILCKSQLPITVLDGRWNYYLPESNEFVTISDRKYHYWKISNTLNLQYQEGDIPKKKDPFSSKEDKFTSLEFVVPTPEQISCYLLIGLNTGYVWVLDSRANQFIYTVKVIDSSIRHIITTYSRIIIEGNQDTIIHCWPQGQGDFNAGDPQSFFLDKEQNLTLDGFPRGVCYEESGNECMISSSSGTIWFMSWTEMATVKLKSCHNPQYQINSFDYKYIPPNQIQIIQEQSDFYQFDQNYMIASSGKDGIIKLWNMFDCEFQLQFIVPKEECVAIAMHQFKPYMVSSFTDGFIRFFEVNKSKNLGRCQIYSDQEKSITDHLISLRILPSGNHILGASKHGQIVLIFVQQWDPLAIKIEQLASVNTSINSFDVSNLEPYNKWLIGTANGKLIVYNRKDFNSFQQEIFDEENPPKFNFMDSFNTLDYVDNNFTESKRCNTLDHYYSISKRNMVYNEVQEANLCEGIFSNMDLTIYLGFIKKCNYIFMRNFELHQVIKKIELMSQPVALGITPNSPFFIVLQADSIIKMIDLVNEQNTSEVKTLHEEAKIMRICPNGKYIITGGDKGDICVWNIKRKDFEPEQS</sequence>
<dbReference type="InterPro" id="IPR015943">
    <property type="entry name" value="WD40/YVTN_repeat-like_dom_sf"/>
</dbReference>
<evidence type="ECO:0000259" key="5">
    <source>
        <dbReference type="Pfam" id="PF05018"/>
    </source>
</evidence>
<feature type="compositionally biased region" description="Basic and acidic residues" evidence="4">
    <location>
        <begin position="236"/>
        <end position="253"/>
    </location>
</feature>
<dbReference type="PANTHER" id="PTHR13720:SF24">
    <property type="entry name" value="WD REPEAT-CONTAINING PROTEIN 90"/>
    <property type="match status" value="1"/>
</dbReference>
<feature type="region of interest" description="Disordered" evidence="4">
    <location>
        <begin position="217"/>
        <end position="298"/>
    </location>
</feature>
<evidence type="ECO:0000313" key="7">
    <source>
        <dbReference type="EMBL" id="CDW72237.1"/>
    </source>
</evidence>
<name>A0A077ZQQ6_STYLE</name>
<dbReference type="InterPro" id="IPR019775">
    <property type="entry name" value="WD40_repeat_CS"/>
</dbReference>
<dbReference type="InterPro" id="IPR007714">
    <property type="entry name" value="CFA20_dom"/>
</dbReference>
<organism evidence="7 8">
    <name type="scientific">Stylonychia lemnae</name>
    <name type="common">Ciliate</name>
    <dbReference type="NCBI Taxonomy" id="5949"/>
    <lineage>
        <taxon>Eukaryota</taxon>
        <taxon>Sar</taxon>
        <taxon>Alveolata</taxon>
        <taxon>Ciliophora</taxon>
        <taxon>Intramacronucleata</taxon>
        <taxon>Spirotrichea</taxon>
        <taxon>Stichotrichia</taxon>
        <taxon>Sporadotrichida</taxon>
        <taxon>Oxytrichidae</taxon>
        <taxon>Stylonychinae</taxon>
        <taxon>Stylonychia</taxon>
    </lineage>
</organism>
<keyword evidence="8" id="KW-1185">Reference proteome</keyword>
<proteinExistence type="predicted"/>
<protein>
    <submittedName>
        <fullName evidence="7">Wd repeat-containing protein 90</fullName>
    </submittedName>
</protein>
<dbReference type="OMA" id="EYLYSSC"/>
<dbReference type="InterPro" id="IPR055441">
    <property type="entry name" value="Beta-prop_WDR90_POC16_2nd"/>
</dbReference>
<evidence type="ECO:0000256" key="2">
    <source>
        <dbReference type="ARBA" id="ARBA00022737"/>
    </source>
</evidence>
<feature type="repeat" description="WD" evidence="3">
    <location>
        <begin position="765"/>
        <end position="806"/>
    </location>
</feature>
<dbReference type="GO" id="GO:0005929">
    <property type="term" value="C:cilium"/>
    <property type="evidence" value="ECO:0007669"/>
    <property type="project" value="UniProtKB-ARBA"/>
</dbReference>
<reference evidence="7 8" key="1">
    <citation type="submission" date="2014-06" db="EMBL/GenBank/DDBJ databases">
        <authorList>
            <person name="Swart Estienne"/>
        </authorList>
    </citation>
    <scope>NUCLEOTIDE SEQUENCE [LARGE SCALE GENOMIC DNA]</scope>
    <source>
        <strain evidence="7 8">130c</strain>
    </source>
</reference>
<keyword evidence="2" id="KW-0677">Repeat</keyword>
<dbReference type="InterPro" id="IPR036322">
    <property type="entry name" value="WD40_repeat_dom_sf"/>
</dbReference>
<gene>
    <name evidence="7" type="primary">Contig10147.g10848</name>
    <name evidence="7" type="ORF">STYLEM_1194</name>
</gene>
<dbReference type="Pfam" id="PF05018">
    <property type="entry name" value="CFA20_dom"/>
    <property type="match status" value="1"/>
</dbReference>
<feature type="compositionally biased region" description="Polar residues" evidence="4">
    <location>
        <begin position="285"/>
        <end position="294"/>
    </location>
</feature>
<dbReference type="InterPro" id="IPR050630">
    <property type="entry name" value="WD_repeat_EMAP"/>
</dbReference>
<feature type="domain" description="WDR90/POC16 second beta-propeller" evidence="6">
    <location>
        <begin position="778"/>
        <end position="1059"/>
    </location>
</feature>
<evidence type="ECO:0000256" key="1">
    <source>
        <dbReference type="ARBA" id="ARBA00022574"/>
    </source>
</evidence>
<feature type="compositionally biased region" description="Low complexity" evidence="4">
    <location>
        <begin position="217"/>
        <end position="234"/>
    </location>
</feature>
<dbReference type="PANTHER" id="PTHR13720">
    <property type="entry name" value="WD-40 REPEAT PROTEIN"/>
    <property type="match status" value="1"/>
</dbReference>
<dbReference type="InParanoid" id="A0A077ZQQ6"/>
<dbReference type="PROSITE" id="PS50082">
    <property type="entry name" value="WD_REPEATS_2"/>
    <property type="match status" value="2"/>
</dbReference>
<dbReference type="PROSITE" id="PS50294">
    <property type="entry name" value="WD_REPEATS_REGION"/>
    <property type="match status" value="2"/>
</dbReference>
<evidence type="ECO:0000313" key="8">
    <source>
        <dbReference type="Proteomes" id="UP000039865"/>
    </source>
</evidence>
<dbReference type="SMART" id="SM00320">
    <property type="entry name" value="WD40"/>
    <property type="match status" value="14"/>
</dbReference>